<comment type="caution">
    <text evidence="2">The sequence shown here is derived from an EMBL/GenBank/DDBJ whole genome shotgun (WGS) entry which is preliminary data.</text>
</comment>
<feature type="compositionally biased region" description="Basic and acidic residues" evidence="1">
    <location>
        <begin position="35"/>
        <end position="49"/>
    </location>
</feature>
<gene>
    <name evidence="2" type="ORF">KGM_210936</name>
</gene>
<keyword evidence="3" id="KW-1185">Reference proteome</keyword>
<feature type="region of interest" description="Disordered" evidence="1">
    <location>
        <begin position="227"/>
        <end position="261"/>
    </location>
</feature>
<feature type="compositionally biased region" description="Basic and acidic residues" evidence="1">
    <location>
        <begin position="97"/>
        <end position="107"/>
    </location>
</feature>
<sequence>MISLREVTESTISRDCDIKMQRHLSGVISNTCHSNKTEEPQDEGPKKNDIISQGHFIPHILKRVHSRRLLSNRDPSGLISSGRGRHRRPAAGGLHLDQYDRRPELARHPPKVAEGPPANSSAALKQAQGHASRSMSGARAHEPREPRHHRSHPHHHQGGAGGRRRSGGRLARGARSDPDLQTRLQPNLDTFWVCTCYQLLELLSHLGDVPPYDQACRDTYVAKGNKVLGGEEGEGGGQRRRPGAGRGRGARPASYPSPGHLAQVHARASIVQSDTRYKPIITSPNYMHPMARHEGRYSATPRRQTDTLF</sequence>
<name>A0A212EML4_DANPL</name>
<dbReference type="InParanoid" id="A0A212EML4"/>
<feature type="compositionally biased region" description="Polar residues" evidence="1">
    <location>
        <begin position="118"/>
        <end position="135"/>
    </location>
</feature>
<dbReference type="Proteomes" id="UP000007151">
    <property type="component" value="Unassembled WGS sequence"/>
</dbReference>
<proteinExistence type="predicted"/>
<dbReference type="AlphaFoldDB" id="A0A212EML4"/>
<feature type="region of interest" description="Disordered" evidence="1">
    <location>
        <begin position="281"/>
        <end position="309"/>
    </location>
</feature>
<evidence type="ECO:0000313" key="3">
    <source>
        <dbReference type="Proteomes" id="UP000007151"/>
    </source>
</evidence>
<dbReference type="KEGG" id="dpl:KGM_210936"/>
<accession>A0A212EML4</accession>
<evidence type="ECO:0000256" key="1">
    <source>
        <dbReference type="SAM" id="MobiDB-lite"/>
    </source>
</evidence>
<organism evidence="2 3">
    <name type="scientific">Danaus plexippus plexippus</name>
    <dbReference type="NCBI Taxonomy" id="278856"/>
    <lineage>
        <taxon>Eukaryota</taxon>
        <taxon>Metazoa</taxon>
        <taxon>Ecdysozoa</taxon>
        <taxon>Arthropoda</taxon>
        <taxon>Hexapoda</taxon>
        <taxon>Insecta</taxon>
        <taxon>Pterygota</taxon>
        <taxon>Neoptera</taxon>
        <taxon>Endopterygota</taxon>
        <taxon>Lepidoptera</taxon>
        <taxon>Glossata</taxon>
        <taxon>Ditrysia</taxon>
        <taxon>Papilionoidea</taxon>
        <taxon>Nymphalidae</taxon>
        <taxon>Danainae</taxon>
        <taxon>Danaini</taxon>
        <taxon>Danaina</taxon>
        <taxon>Danaus</taxon>
        <taxon>Danaus</taxon>
    </lineage>
</organism>
<reference evidence="2 3" key="1">
    <citation type="journal article" date="2011" name="Cell">
        <title>The monarch butterfly genome yields insights into long-distance migration.</title>
        <authorList>
            <person name="Zhan S."/>
            <person name="Merlin C."/>
            <person name="Boore J.L."/>
            <person name="Reppert S.M."/>
        </authorList>
    </citation>
    <scope>NUCLEOTIDE SEQUENCE [LARGE SCALE GENOMIC DNA]</scope>
    <source>
        <strain evidence="2">F-2</strain>
    </source>
</reference>
<dbReference type="EMBL" id="AGBW02013812">
    <property type="protein sequence ID" value="OWR42732.1"/>
    <property type="molecule type" value="Genomic_DNA"/>
</dbReference>
<feature type="region of interest" description="Disordered" evidence="1">
    <location>
        <begin position="31"/>
        <end position="50"/>
    </location>
</feature>
<evidence type="ECO:0000313" key="2">
    <source>
        <dbReference type="EMBL" id="OWR42732.1"/>
    </source>
</evidence>
<protein>
    <submittedName>
        <fullName evidence="2">Uncharacterized protein</fullName>
    </submittedName>
</protein>
<feature type="region of interest" description="Disordered" evidence="1">
    <location>
        <begin position="72"/>
        <end position="182"/>
    </location>
</feature>
<feature type="compositionally biased region" description="Basic residues" evidence="1">
    <location>
        <begin position="146"/>
        <end position="167"/>
    </location>
</feature>